<dbReference type="Proteomes" id="UP000014461">
    <property type="component" value="Unassembled WGS sequence"/>
</dbReference>
<dbReference type="EMBL" id="BARX01000012">
    <property type="protein sequence ID" value="GAD02018.1"/>
    <property type="molecule type" value="Genomic_DNA"/>
</dbReference>
<accession>R9PL76</accession>
<evidence type="ECO:0000256" key="1">
    <source>
        <dbReference type="SAM" id="Phobius"/>
    </source>
</evidence>
<dbReference type="AlphaFoldDB" id="R9PL76"/>
<reference evidence="2" key="1">
    <citation type="journal article" date="2013" name="Genome Announc.">
        <title>Draft Genome Sequence of Agarivorans albus Strain MKT 106T, an Agarolytic Marine Bacterium.</title>
        <authorList>
            <person name="Yasuike M."/>
            <person name="Nakamura Y."/>
            <person name="Kai W."/>
            <person name="Fujiwara A."/>
            <person name="Fukui Y."/>
            <person name="Satomi M."/>
            <person name="Sano M."/>
        </authorList>
    </citation>
    <scope>NUCLEOTIDE SEQUENCE [LARGE SCALE GENOMIC DNA]</scope>
</reference>
<keyword evidence="1" id="KW-1133">Transmembrane helix</keyword>
<organism evidence="2 3">
    <name type="scientific">Agarivorans albus MKT 106</name>
    <dbReference type="NCBI Taxonomy" id="1331007"/>
    <lineage>
        <taxon>Bacteria</taxon>
        <taxon>Pseudomonadati</taxon>
        <taxon>Pseudomonadota</taxon>
        <taxon>Gammaproteobacteria</taxon>
        <taxon>Alteromonadales</taxon>
        <taxon>Alteromonadaceae</taxon>
        <taxon>Agarivorans</taxon>
    </lineage>
</organism>
<keyword evidence="3" id="KW-1185">Reference proteome</keyword>
<dbReference type="RefSeq" id="WP_016401786.1">
    <property type="nucleotide sequence ID" value="NZ_BARX01000012.1"/>
</dbReference>
<name>R9PL76_AGAAL</name>
<comment type="caution">
    <text evidence="2">The sequence shown here is derived from an EMBL/GenBank/DDBJ whole genome shotgun (WGS) entry which is preliminary data.</text>
</comment>
<proteinExistence type="predicted"/>
<protein>
    <submittedName>
        <fullName evidence="2">Uncharacterized protein</fullName>
    </submittedName>
</protein>
<dbReference type="OrthoDB" id="6401033at2"/>
<gene>
    <name evidence="2" type="ORF">AALB_2098</name>
</gene>
<evidence type="ECO:0000313" key="2">
    <source>
        <dbReference type="EMBL" id="GAD02018.1"/>
    </source>
</evidence>
<keyword evidence="1" id="KW-0472">Membrane</keyword>
<sequence>MSQTEILAIWGAVTGTVGTVAGLLGLWLRFRQHGLDKPRLVCEASFGFDSPNRPNHKITIRSVGRRPVAIDNVKYFIRPKLWHHRITRAWQHKKGRWLWNQKPRESIKLNEGEKREIVISLPDGLDITDIYRVEVVDQTARRWPVKWVSKSRLCKTATQETLDEFADENDKRIVSATGYRVGERYYLDTKFNTKPGRAGKSCGRGFWFFDVQKYREKLQDVKCNQTSSFLSGEAEEIK</sequence>
<evidence type="ECO:0000313" key="3">
    <source>
        <dbReference type="Proteomes" id="UP000014461"/>
    </source>
</evidence>
<keyword evidence="1" id="KW-0812">Transmembrane</keyword>
<dbReference type="STRING" id="1331007.AALB_2098"/>
<feature type="transmembrane region" description="Helical" evidence="1">
    <location>
        <begin position="6"/>
        <end position="30"/>
    </location>
</feature>